<dbReference type="WBParaSite" id="SCUD_0001318101-mRNA-1">
    <property type="protein sequence ID" value="SCUD_0001318101-mRNA-1"/>
    <property type="gene ID" value="SCUD_0001318101"/>
</dbReference>
<dbReference type="PANTHER" id="PTHR47027:SF25">
    <property type="entry name" value="REVERSE TRANSCRIPTASE DOMAIN-CONTAINING PROTEIN"/>
    <property type="match status" value="1"/>
</dbReference>
<accession>A0A183KDT6</accession>
<proteinExistence type="predicted"/>
<dbReference type="Proteomes" id="UP000279833">
    <property type="component" value="Unassembled WGS sequence"/>
</dbReference>
<feature type="region of interest" description="Disordered" evidence="1">
    <location>
        <begin position="223"/>
        <end position="276"/>
    </location>
</feature>
<feature type="domain" description="DUF6451" evidence="2">
    <location>
        <begin position="126"/>
        <end position="142"/>
    </location>
</feature>
<feature type="compositionally biased region" description="Basic residues" evidence="1">
    <location>
        <begin position="226"/>
        <end position="235"/>
    </location>
</feature>
<evidence type="ECO:0000256" key="1">
    <source>
        <dbReference type="SAM" id="MobiDB-lite"/>
    </source>
</evidence>
<reference evidence="3 4" key="2">
    <citation type="submission" date="2018-11" db="EMBL/GenBank/DDBJ databases">
        <authorList>
            <consortium name="Pathogen Informatics"/>
        </authorList>
    </citation>
    <scope>NUCLEOTIDE SEQUENCE [LARGE SCALE GENOMIC DNA]</scope>
    <source>
        <strain evidence="3">Dakar</strain>
        <strain evidence="4">Dakar, Senegal</strain>
    </source>
</reference>
<dbReference type="PANTHER" id="PTHR47027">
    <property type="entry name" value="REVERSE TRANSCRIPTASE DOMAIN-CONTAINING PROTEIN"/>
    <property type="match status" value="1"/>
</dbReference>
<dbReference type="AlphaFoldDB" id="A0A183KDT6"/>
<dbReference type="InterPro" id="IPR045609">
    <property type="entry name" value="DUF6451"/>
</dbReference>
<name>A0A183KDT6_9TREM</name>
<evidence type="ECO:0000313" key="3">
    <source>
        <dbReference type="EMBL" id="VDP51653.1"/>
    </source>
</evidence>
<organism evidence="5">
    <name type="scientific">Schistosoma curassoni</name>
    <dbReference type="NCBI Taxonomy" id="6186"/>
    <lineage>
        <taxon>Eukaryota</taxon>
        <taxon>Metazoa</taxon>
        <taxon>Spiralia</taxon>
        <taxon>Lophotrochozoa</taxon>
        <taxon>Platyhelminthes</taxon>
        <taxon>Trematoda</taxon>
        <taxon>Digenea</taxon>
        <taxon>Strigeidida</taxon>
        <taxon>Schistosomatoidea</taxon>
        <taxon>Schistosomatidae</taxon>
        <taxon>Schistosoma</taxon>
    </lineage>
</organism>
<protein>
    <submittedName>
        <fullName evidence="5">DUF6451 domain-containing protein</fullName>
    </submittedName>
</protein>
<evidence type="ECO:0000313" key="5">
    <source>
        <dbReference type="WBParaSite" id="SCUD_0001318101-mRNA-1"/>
    </source>
</evidence>
<keyword evidence="4" id="KW-1185">Reference proteome</keyword>
<sequence length="276" mass="32671">MPLLTTRATIYLGTRNIQERRNKKTEINTSRTSAEKAKAQAEYPEVNKRVKKSSRTVKRKYVEDLAMTEEKAAREGNMRQLYDITKKLSGNHRKPERAVRSKEGKLITNIEEQRNSPTEPTRHRSNTKVRIFNTNVKTVLLYGAETWRIKKSIIQKIQIFIHSCLRKILRICWPDTISNNLLWERINQIPVEKEIREKHWKWIGHMLRKVPDCPTRQALTWNPQSQRKRGKPKNTLRRETEVGMKKNEQELDRTRKKGSVQSRLKNAGQQPMLQWK</sequence>
<dbReference type="Pfam" id="PF20049">
    <property type="entry name" value="DUF6451"/>
    <property type="match status" value="1"/>
</dbReference>
<feature type="compositionally biased region" description="Basic and acidic residues" evidence="1">
    <location>
        <begin position="236"/>
        <end position="253"/>
    </location>
</feature>
<evidence type="ECO:0000313" key="4">
    <source>
        <dbReference type="Proteomes" id="UP000279833"/>
    </source>
</evidence>
<gene>
    <name evidence="3" type="ORF">SCUD_LOCUS13180</name>
</gene>
<evidence type="ECO:0000259" key="2">
    <source>
        <dbReference type="Pfam" id="PF20049"/>
    </source>
</evidence>
<reference evidence="5" key="1">
    <citation type="submission" date="2016-06" db="UniProtKB">
        <authorList>
            <consortium name="WormBaseParasite"/>
        </authorList>
    </citation>
    <scope>IDENTIFICATION</scope>
</reference>
<feature type="compositionally biased region" description="Polar residues" evidence="1">
    <location>
        <begin position="259"/>
        <end position="276"/>
    </location>
</feature>
<dbReference type="EMBL" id="UZAK01035680">
    <property type="protein sequence ID" value="VDP51653.1"/>
    <property type="molecule type" value="Genomic_DNA"/>
</dbReference>